<organism evidence="1 2">
    <name type="scientific">Corynebacterium halotolerans YIM 70093 = DSM 44683</name>
    <dbReference type="NCBI Taxonomy" id="1121362"/>
    <lineage>
        <taxon>Bacteria</taxon>
        <taxon>Bacillati</taxon>
        <taxon>Actinomycetota</taxon>
        <taxon>Actinomycetes</taxon>
        <taxon>Mycobacteriales</taxon>
        <taxon>Corynebacteriaceae</taxon>
        <taxon>Corynebacterium</taxon>
    </lineage>
</organism>
<evidence type="ECO:0000313" key="1">
    <source>
        <dbReference type="EMBL" id="AGF73411.1"/>
    </source>
</evidence>
<evidence type="ECO:0008006" key="3">
    <source>
        <dbReference type="Google" id="ProtNLM"/>
    </source>
</evidence>
<dbReference type="PATRIC" id="fig|1121362.3.peg.2452"/>
<protein>
    <recommendedName>
        <fullName evidence="3">DUF559 domain-containing protein</fullName>
    </recommendedName>
</protein>
<gene>
    <name evidence="1" type="ORF">A605_12075</name>
</gene>
<name>M1P9R5_9CORY</name>
<dbReference type="HOGENOM" id="CLU_052626_4_1_11"/>
<proteinExistence type="predicted"/>
<reference evidence="1 2" key="1">
    <citation type="journal article" date="2012" name="Stand. Genomic Sci.">
        <title>Genome sequence of the halotolerant bacterium Corynebacterium halotolerans type strain YIM 70093(T) (= DSM 44683(T)).</title>
        <authorList>
            <person name="Ruckert C."/>
            <person name="Albersmeier A."/>
            <person name="Al-Dilaimi A."/>
            <person name="Niehaus K."/>
            <person name="Szczepanowski R."/>
            <person name="Kalinowski J."/>
        </authorList>
    </citation>
    <scope>NUCLEOTIDE SEQUENCE [LARGE SCALE GENOMIC DNA]</scope>
    <source>
        <strain evidence="1">YIM 70093</strain>
    </source>
</reference>
<accession>M1P9R5</accession>
<dbReference type="AlphaFoldDB" id="M1P9R5"/>
<sequence>MSKVGGPLLHTAGMTRAERSRIGRLHAKQQLVRVSPGVYMDARRYHGLSREKQWLAWVVGHAASSPSSAVVGRTAARIVGMPLNGRERNPQVELAGESRSGAGRRKTVLYRSLPDHLRDRVLAYPTEFGTVDLTHPAQTGIDLARWHTLEDAVLGLDHGLRQGWFNEGDLERLLRWAGPLLRIGRSRRAAALATPFSESPRESALKVAMWRKGLPAPYQQAVIYDLCGEDIGRIDFFFGDVGLGVEYDGRGKYEGEFGEAPDSVRRREMHRQKRLLREGVVLVRIDQDSFRDGSGVREVCRMYEHLVRQNYTIPDRQWEAGGLAWH</sequence>
<dbReference type="eggNOG" id="COG5340">
    <property type="taxonomic scope" value="Bacteria"/>
</dbReference>
<dbReference type="Proteomes" id="UP000011723">
    <property type="component" value="Chromosome"/>
</dbReference>
<evidence type="ECO:0000313" key="2">
    <source>
        <dbReference type="Proteomes" id="UP000011723"/>
    </source>
</evidence>
<keyword evidence="2" id="KW-1185">Reference proteome</keyword>
<dbReference type="EMBL" id="CP003697">
    <property type="protein sequence ID" value="AGF73411.1"/>
    <property type="molecule type" value="Genomic_DNA"/>
</dbReference>
<dbReference type="KEGG" id="chn:A605_12075"/>
<dbReference type="STRING" id="1121362.A605_12075"/>